<comment type="caution">
    <text evidence="15">The sequence shown here is derived from an EMBL/GenBank/DDBJ whole genome shotgun (WGS) entry which is preliminary data.</text>
</comment>
<dbReference type="GO" id="GO:0009897">
    <property type="term" value="C:external side of plasma membrane"/>
    <property type="evidence" value="ECO:0007669"/>
    <property type="project" value="TreeGrafter"/>
</dbReference>
<organism evidence="15 16">
    <name type="scientific">Aldrovandia affinis</name>
    <dbReference type="NCBI Taxonomy" id="143900"/>
    <lineage>
        <taxon>Eukaryota</taxon>
        <taxon>Metazoa</taxon>
        <taxon>Chordata</taxon>
        <taxon>Craniata</taxon>
        <taxon>Vertebrata</taxon>
        <taxon>Euteleostomi</taxon>
        <taxon>Actinopterygii</taxon>
        <taxon>Neopterygii</taxon>
        <taxon>Teleostei</taxon>
        <taxon>Notacanthiformes</taxon>
        <taxon>Halosauridae</taxon>
        <taxon>Aldrovandia</taxon>
    </lineage>
</organism>
<dbReference type="InterPro" id="IPR016017">
    <property type="entry name" value="GDNF/GAS1"/>
</dbReference>
<evidence type="ECO:0000256" key="5">
    <source>
        <dbReference type="ARBA" id="ARBA00022729"/>
    </source>
</evidence>
<dbReference type="GO" id="GO:0007169">
    <property type="term" value="P:cell surface receptor protein tyrosine kinase signaling pathway"/>
    <property type="evidence" value="ECO:0007669"/>
    <property type="project" value="UniProtKB-ARBA"/>
</dbReference>
<evidence type="ECO:0000256" key="7">
    <source>
        <dbReference type="ARBA" id="ARBA00023170"/>
    </source>
</evidence>
<feature type="disulfide bond" evidence="11">
    <location>
        <begin position="268"/>
        <end position="274"/>
    </location>
</feature>
<evidence type="ECO:0000256" key="4">
    <source>
        <dbReference type="ARBA" id="ARBA00022622"/>
    </source>
</evidence>
<feature type="domain" description="GDNF/GAS1" evidence="14">
    <location>
        <begin position="261"/>
        <end position="357"/>
    </location>
</feature>
<dbReference type="Pfam" id="PF02351">
    <property type="entry name" value="GDNF"/>
    <property type="match status" value="3"/>
</dbReference>
<evidence type="ECO:0000313" key="15">
    <source>
        <dbReference type="EMBL" id="KAJ8388628.1"/>
    </source>
</evidence>
<dbReference type="EMBL" id="JAINUG010000192">
    <property type="protein sequence ID" value="KAJ8388628.1"/>
    <property type="molecule type" value="Genomic_DNA"/>
</dbReference>
<feature type="disulfide bond" evidence="11">
    <location>
        <begin position="191"/>
        <end position="210"/>
    </location>
</feature>
<dbReference type="InterPro" id="IPR037193">
    <property type="entry name" value="GDNF_alpha"/>
</dbReference>
<name>A0AAD7RQN1_9TELE</name>
<feature type="disulfide bond" evidence="11">
    <location>
        <begin position="205"/>
        <end position="251"/>
    </location>
</feature>
<feature type="domain" description="GDNF/GAS1" evidence="14">
    <location>
        <begin position="167"/>
        <end position="251"/>
    </location>
</feature>
<keyword evidence="7 10" id="KW-0675">Receptor</keyword>
<dbReference type="SMART" id="SM00907">
    <property type="entry name" value="GDNF"/>
    <property type="match status" value="3"/>
</dbReference>
<feature type="disulfide bond" evidence="11">
    <location>
        <begin position="174"/>
        <end position="180"/>
    </location>
</feature>
<evidence type="ECO:0000256" key="9">
    <source>
        <dbReference type="ARBA" id="ARBA00023288"/>
    </source>
</evidence>
<dbReference type="PIRSF" id="PIRSF038071">
    <property type="entry name" value="GDNF_family_receptor_alpha"/>
    <property type="match status" value="1"/>
</dbReference>
<evidence type="ECO:0000256" key="12">
    <source>
        <dbReference type="PIRSR" id="PIRSR038071-2"/>
    </source>
</evidence>
<feature type="disulfide bond" evidence="11">
    <location>
        <begin position="285"/>
        <end position="303"/>
    </location>
</feature>
<dbReference type="GO" id="GO:0007399">
    <property type="term" value="P:nervous system development"/>
    <property type="evidence" value="ECO:0007669"/>
    <property type="project" value="TreeGrafter"/>
</dbReference>
<evidence type="ECO:0000313" key="16">
    <source>
        <dbReference type="Proteomes" id="UP001221898"/>
    </source>
</evidence>
<comment type="similarity">
    <text evidence="2 10">Belongs to the GDNFR family.</text>
</comment>
<dbReference type="GO" id="GO:0038023">
    <property type="term" value="F:signaling receptor activity"/>
    <property type="evidence" value="ECO:0007669"/>
    <property type="project" value="UniProtKB-UniRule"/>
</dbReference>
<feature type="disulfide bond" evidence="11">
    <location>
        <begin position="234"/>
        <end position="239"/>
    </location>
</feature>
<dbReference type="InterPro" id="IPR003438">
    <property type="entry name" value="GDNF_rcpt"/>
</dbReference>
<feature type="chain" id="PRO_5041785411" description="GDNF family receptor alpha" evidence="10">
    <location>
        <begin position="22"/>
        <end position="484"/>
    </location>
</feature>
<feature type="signal peptide" evidence="10">
    <location>
        <begin position="1"/>
        <end position="21"/>
    </location>
</feature>
<evidence type="ECO:0000256" key="1">
    <source>
        <dbReference type="ARBA" id="ARBA00004609"/>
    </source>
</evidence>
<dbReference type="PANTHER" id="PTHR10269">
    <property type="entry name" value="GDNF RECEPTOR ALPHA"/>
    <property type="match status" value="1"/>
</dbReference>
<evidence type="ECO:0000256" key="11">
    <source>
        <dbReference type="PIRSR" id="PIRSR038071-1"/>
    </source>
</evidence>
<dbReference type="InterPro" id="IPR017372">
    <property type="entry name" value="Glial_neurotroph_fac_rcpt_a1/2"/>
</dbReference>
<keyword evidence="4" id="KW-0336">GPI-anchor</keyword>
<feature type="disulfide bond" evidence="11">
    <location>
        <begin position="167"/>
        <end position="232"/>
    </location>
</feature>
<keyword evidence="3 10" id="KW-1003">Cell membrane</keyword>
<dbReference type="PRINTS" id="PR01316">
    <property type="entry name" value="GDNFRECEPTOR"/>
</dbReference>
<dbReference type="PANTHER" id="PTHR10269:SF4">
    <property type="entry name" value="GDNF FAMILY RECEPTOR ALPHA-2"/>
    <property type="match status" value="1"/>
</dbReference>
<feature type="region of interest" description="Disordered" evidence="13">
    <location>
        <begin position="427"/>
        <end position="463"/>
    </location>
</feature>
<protein>
    <recommendedName>
        <fullName evidence="10">GDNF family receptor alpha</fullName>
    </recommendedName>
</protein>
<dbReference type="Gene3D" id="1.10.220.110">
    <property type="entry name" value="GDNF binding domain"/>
    <property type="match status" value="1"/>
</dbReference>
<accession>A0AAD7RQN1</accession>
<evidence type="ECO:0000256" key="13">
    <source>
        <dbReference type="SAM" id="MobiDB-lite"/>
    </source>
</evidence>
<feature type="disulfide bond" evidence="11">
    <location>
        <begin position="295"/>
        <end position="357"/>
    </location>
</feature>
<dbReference type="Proteomes" id="UP001221898">
    <property type="component" value="Unassembled WGS sequence"/>
</dbReference>
<proteinExistence type="inferred from homology"/>
<feature type="disulfide bond" evidence="11">
    <location>
        <begin position="335"/>
        <end position="345"/>
    </location>
</feature>
<dbReference type="GO" id="GO:0043235">
    <property type="term" value="C:receptor complex"/>
    <property type="evidence" value="ECO:0007669"/>
    <property type="project" value="TreeGrafter"/>
</dbReference>
<evidence type="ECO:0000256" key="2">
    <source>
        <dbReference type="ARBA" id="ARBA00005961"/>
    </source>
</evidence>
<evidence type="ECO:0000256" key="3">
    <source>
        <dbReference type="ARBA" id="ARBA00022475"/>
    </source>
</evidence>
<evidence type="ECO:0000259" key="14">
    <source>
        <dbReference type="SMART" id="SM00907"/>
    </source>
</evidence>
<dbReference type="SUPFAM" id="SSF110035">
    <property type="entry name" value="GDNF receptor-like"/>
    <property type="match status" value="1"/>
</dbReference>
<keyword evidence="16" id="KW-1185">Reference proteome</keyword>
<evidence type="ECO:0000256" key="8">
    <source>
        <dbReference type="ARBA" id="ARBA00023180"/>
    </source>
</evidence>
<reference evidence="15" key="1">
    <citation type="journal article" date="2023" name="Science">
        <title>Genome structures resolve the early diversification of teleost fishes.</title>
        <authorList>
            <person name="Parey E."/>
            <person name="Louis A."/>
            <person name="Montfort J."/>
            <person name="Bouchez O."/>
            <person name="Roques C."/>
            <person name="Iampietro C."/>
            <person name="Lluch J."/>
            <person name="Castinel A."/>
            <person name="Donnadieu C."/>
            <person name="Desvignes T."/>
            <person name="Floi Bucao C."/>
            <person name="Jouanno E."/>
            <person name="Wen M."/>
            <person name="Mejri S."/>
            <person name="Dirks R."/>
            <person name="Jansen H."/>
            <person name="Henkel C."/>
            <person name="Chen W.J."/>
            <person name="Zahm M."/>
            <person name="Cabau C."/>
            <person name="Klopp C."/>
            <person name="Thompson A.W."/>
            <person name="Robinson-Rechavi M."/>
            <person name="Braasch I."/>
            <person name="Lecointre G."/>
            <person name="Bobe J."/>
            <person name="Postlethwait J.H."/>
            <person name="Berthelot C."/>
            <person name="Roest Crollius H."/>
            <person name="Guiguen Y."/>
        </authorList>
    </citation>
    <scope>NUCLEOTIDE SEQUENCE</scope>
    <source>
        <strain evidence="15">NC1722</strain>
    </source>
</reference>
<feature type="domain" description="GDNF/GAS1" evidence="14">
    <location>
        <begin position="40"/>
        <end position="117"/>
    </location>
</feature>
<evidence type="ECO:0000256" key="6">
    <source>
        <dbReference type="ARBA" id="ARBA00023136"/>
    </source>
</evidence>
<feature type="glycosylation site" description="N-linked (GlcNAc...) asparagine" evidence="12">
    <location>
        <position position="424"/>
    </location>
</feature>
<keyword evidence="6 10" id="KW-0472">Membrane</keyword>
<feature type="disulfide bond" evidence="11">
    <location>
        <begin position="47"/>
        <end position="53"/>
    </location>
</feature>
<gene>
    <name evidence="15" type="ORF">AAFF_G00131930</name>
</gene>
<keyword evidence="5 10" id="KW-0732">Signal</keyword>
<keyword evidence="8 12" id="KW-0325">Glycoprotein</keyword>
<keyword evidence="9" id="KW-0449">Lipoprotein</keyword>
<dbReference type="FunFam" id="1.10.220.110:FF:000001">
    <property type="entry name" value="GDNF family receptor alpha"/>
    <property type="match status" value="1"/>
</dbReference>
<dbReference type="AlphaFoldDB" id="A0AAD7RQN1"/>
<comment type="subcellular location">
    <subcellularLocation>
        <location evidence="1">Cell membrane</location>
        <topology evidence="1">Lipid-anchor</topology>
        <topology evidence="1">GPI-anchor</topology>
    </subcellularLocation>
</comment>
<feature type="compositionally biased region" description="Polar residues" evidence="13">
    <location>
        <begin position="436"/>
        <end position="448"/>
    </location>
</feature>
<feature type="disulfide bond" evidence="11">
    <location>
        <begin position="261"/>
        <end position="333"/>
    </location>
</feature>
<evidence type="ECO:0000256" key="10">
    <source>
        <dbReference type="PIRNR" id="PIRNR038071"/>
    </source>
</evidence>
<keyword evidence="11" id="KW-1015">Disulfide bond</keyword>
<sequence>MSVGHIFSVLILLGKVVPSLASSPSLLVMGTQGWRVPVDCVKASDLCNQSPQCSSRYRVMRQCLVGKERATMLANRDCQAALEVLQDSPLYDCHCKRGMKKELQCLQNYWSIHMGLAEEEEFYETSPYEPVASRHSDVIRRASIISGMDPGKGGGHCSDTGRLCNPCLDAAKACNLNDTCKRQRSSYIAICYRDTPMQSPPTEACSRKRCHKALRQFFERVPTEFSYRLLFCSCRHQACAERRRQTIVPSCSFEEKARPNCLELRRSCRSDPLCRSRLADFHMNCQSTSDSITGCLNENFQACLMSYVGLIGSDITPNYVDASYTNITISLWCTCKGSGNYEEECEAFLRDFRDNTCLRNAIQAFGYGPDALPTTLALPVTPTASIGLAPASTAKPPTNPNSVRLDPCLFSTCSNLKESGQKCNHSDGHACDDKSPQQPQMESSSGSRGSRKMEEEGAERSSSTHLHVRAAMVCLSCLWLGLAL</sequence>